<dbReference type="CDD" id="cd13578">
    <property type="entry name" value="PBP2_Bug27"/>
    <property type="match status" value="1"/>
</dbReference>
<dbReference type="Proteomes" id="UP001501671">
    <property type="component" value="Unassembled WGS sequence"/>
</dbReference>
<dbReference type="PANTHER" id="PTHR42928">
    <property type="entry name" value="TRICARBOXYLATE-BINDING PROTEIN"/>
    <property type="match status" value="1"/>
</dbReference>
<protein>
    <submittedName>
        <fullName evidence="3">Tripartite tricarboxylate transporter substrate binding protein</fullName>
    </submittedName>
</protein>
<dbReference type="InterPro" id="IPR006311">
    <property type="entry name" value="TAT_signal"/>
</dbReference>
<dbReference type="EMBL" id="BAABFO010000006">
    <property type="protein sequence ID" value="GAA4329508.1"/>
    <property type="molecule type" value="Genomic_DNA"/>
</dbReference>
<accession>A0ABP8GT78</accession>
<reference evidence="4" key="1">
    <citation type="journal article" date="2019" name="Int. J. Syst. Evol. Microbiol.">
        <title>The Global Catalogue of Microorganisms (GCM) 10K type strain sequencing project: providing services to taxonomists for standard genome sequencing and annotation.</title>
        <authorList>
            <consortium name="The Broad Institute Genomics Platform"/>
            <consortium name="The Broad Institute Genome Sequencing Center for Infectious Disease"/>
            <person name="Wu L."/>
            <person name="Ma J."/>
        </authorList>
    </citation>
    <scope>NUCLEOTIDE SEQUENCE [LARGE SCALE GENOMIC DNA]</scope>
    <source>
        <strain evidence="4">JCM 17666</strain>
    </source>
</reference>
<sequence>MKSSRRALCGAVAAAALAAAAGPAAWAQSTYPDHALHLIVPFAPGGGTDLIARLVGRKLGDRLGQAVVVDNRPGASAMIGAEAEARSAPDGYTLLMATTSVASNGSLYKNVPYDMEKDFAPISMLANAPAVLVVNPQVPAKTLAEFVSYARQGGHELNYASYGVGTAPHLTAELFQQSSGTRLFHVPYKGGGPAVLATLSGETKVIFPSAVPVMTHLKSGKLRALAVASHNRLASLPDVPTFHEAGMDFETGTWFGIVGRAGTPAPIIDRLHREIVEVLKDPELRKAIEEQGAEVLPSASPAEYAKFISADIRRWAEVVKKAHITVEQ</sequence>
<evidence type="ECO:0000313" key="4">
    <source>
        <dbReference type="Proteomes" id="UP001501671"/>
    </source>
</evidence>
<comment type="caution">
    <text evidence="3">The sequence shown here is derived from an EMBL/GenBank/DDBJ whole genome shotgun (WGS) entry which is preliminary data.</text>
</comment>
<gene>
    <name evidence="3" type="ORF">GCM10023144_16390</name>
</gene>
<dbReference type="SUPFAM" id="SSF53850">
    <property type="entry name" value="Periplasmic binding protein-like II"/>
    <property type="match status" value="1"/>
</dbReference>
<organism evidence="3 4">
    <name type="scientific">Pigmentiphaga soli</name>
    <dbReference type="NCBI Taxonomy" id="1007095"/>
    <lineage>
        <taxon>Bacteria</taxon>
        <taxon>Pseudomonadati</taxon>
        <taxon>Pseudomonadota</taxon>
        <taxon>Betaproteobacteria</taxon>
        <taxon>Burkholderiales</taxon>
        <taxon>Alcaligenaceae</taxon>
        <taxon>Pigmentiphaga</taxon>
    </lineage>
</organism>
<evidence type="ECO:0000256" key="1">
    <source>
        <dbReference type="ARBA" id="ARBA00006987"/>
    </source>
</evidence>
<name>A0ABP8GT78_9BURK</name>
<dbReference type="Gene3D" id="3.40.190.10">
    <property type="entry name" value="Periplasmic binding protein-like II"/>
    <property type="match status" value="1"/>
</dbReference>
<comment type="similarity">
    <text evidence="1">Belongs to the UPF0065 (bug) family.</text>
</comment>
<feature type="chain" id="PRO_5046021514" evidence="2">
    <location>
        <begin position="28"/>
        <end position="328"/>
    </location>
</feature>
<dbReference type="InterPro" id="IPR042100">
    <property type="entry name" value="Bug_dom1"/>
</dbReference>
<feature type="signal peptide" evidence="2">
    <location>
        <begin position="1"/>
        <end position="27"/>
    </location>
</feature>
<keyword evidence="2" id="KW-0732">Signal</keyword>
<evidence type="ECO:0000313" key="3">
    <source>
        <dbReference type="EMBL" id="GAA4329508.1"/>
    </source>
</evidence>
<dbReference type="Pfam" id="PF03401">
    <property type="entry name" value="TctC"/>
    <property type="match status" value="1"/>
</dbReference>
<evidence type="ECO:0000256" key="2">
    <source>
        <dbReference type="SAM" id="SignalP"/>
    </source>
</evidence>
<keyword evidence="4" id="KW-1185">Reference proteome</keyword>
<dbReference type="PROSITE" id="PS51318">
    <property type="entry name" value="TAT"/>
    <property type="match status" value="1"/>
</dbReference>
<dbReference type="RefSeq" id="WP_345248173.1">
    <property type="nucleotide sequence ID" value="NZ_BAABFO010000006.1"/>
</dbReference>
<dbReference type="InterPro" id="IPR005064">
    <property type="entry name" value="BUG"/>
</dbReference>
<dbReference type="PIRSF" id="PIRSF017082">
    <property type="entry name" value="YflP"/>
    <property type="match status" value="1"/>
</dbReference>
<dbReference type="Gene3D" id="3.40.190.150">
    <property type="entry name" value="Bordetella uptake gene, domain 1"/>
    <property type="match status" value="1"/>
</dbReference>
<dbReference type="PANTHER" id="PTHR42928:SF5">
    <property type="entry name" value="BLR1237 PROTEIN"/>
    <property type="match status" value="1"/>
</dbReference>
<proteinExistence type="inferred from homology"/>